<name>A0ABP8UWT8_9ACTN</name>
<dbReference type="Proteomes" id="UP001501442">
    <property type="component" value="Unassembled WGS sequence"/>
</dbReference>
<dbReference type="InterPro" id="IPR036291">
    <property type="entry name" value="NAD(P)-bd_dom_sf"/>
</dbReference>
<feature type="region of interest" description="Disordered" evidence="6">
    <location>
        <begin position="1"/>
        <end position="39"/>
    </location>
</feature>
<keyword evidence="4" id="KW-0862">Zinc</keyword>
<dbReference type="Pfam" id="PF01488">
    <property type="entry name" value="Shikimate_DH"/>
    <property type="match status" value="1"/>
</dbReference>
<evidence type="ECO:0000259" key="8">
    <source>
        <dbReference type="Pfam" id="PF08240"/>
    </source>
</evidence>
<evidence type="ECO:0000256" key="1">
    <source>
        <dbReference type="ARBA" id="ARBA00001947"/>
    </source>
</evidence>
<evidence type="ECO:0000313" key="9">
    <source>
        <dbReference type="EMBL" id="GAA4640493.1"/>
    </source>
</evidence>
<gene>
    <name evidence="9" type="ORF">GCM10023196_106180</name>
</gene>
<comment type="similarity">
    <text evidence="2">Belongs to the zinc-containing alcohol dehydrogenase family.</text>
</comment>
<dbReference type="Pfam" id="PF08240">
    <property type="entry name" value="ADH_N"/>
    <property type="match status" value="1"/>
</dbReference>
<protein>
    <submittedName>
        <fullName evidence="9">Zinc-dependent alcohol dehydrogenase family protein</fullName>
    </submittedName>
</protein>
<evidence type="ECO:0000256" key="6">
    <source>
        <dbReference type="SAM" id="MobiDB-lite"/>
    </source>
</evidence>
<keyword evidence="3" id="KW-0479">Metal-binding</keyword>
<dbReference type="SUPFAM" id="SSF50129">
    <property type="entry name" value="GroES-like"/>
    <property type="match status" value="1"/>
</dbReference>
<evidence type="ECO:0000256" key="4">
    <source>
        <dbReference type="ARBA" id="ARBA00022833"/>
    </source>
</evidence>
<evidence type="ECO:0000256" key="2">
    <source>
        <dbReference type="ARBA" id="ARBA00008072"/>
    </source>
</evidence>
<keyword evidence="10" id="KW-1185">Reference proteome</keyword>
<evidence type="ECO:0000256" key="5">
    <source>
        <dbReference type="ARBA" id="ARBA00023002"/>
    </source>
</evidence>
<comment type="caution">
    <text evidence="9">The sequence shown here is derived from an EMBL/GenBank/DDBJ whole genome shotgun (WGS) entry which is preliminary data.</text>
</comment>
<sequence length="350" mass="37144">MTGAPDTRPATREAEPLSVELTGAGPRLSRARPRRPDTPDAVLVEPALVGICRSDLKEIAGMRPGPSQFGHELVGVVARSSTSRLPVGARVCLDPNVPALRGTGFARWMWAGGDGDLLARALPLAPAGVGDRRLVFAEPLACAAHCLTMIRRHLGGSDLRGATMCVLGAGTAGVLIARLAEAAGVRVLITNRDADRLTFLAERRVLPRTGGAPLGETSSDAHDIVVIATSYVRPEVLEHALRLAHRHGLVMLYGGTAAGDRLPGLGCDLDRVRRGELVQTTEWRGKPVRIGGSYGTTPGDFQHALRTLSDSPDGLGVERLITAEVSLPELPAVLRTLVEERRFGKVLARP</sequence>
<dbReference type="PANTHER" id="PTHR43350">
    <property type="entry name" value="NAD-DEPENDENT ALCOHOL DEHYDROGENASE"/>
    <property type="match status" value="1"/>
</dbReference>
<dbReference type="InterPro" id="IPR011032">
    <property type="entry name" value="GroES-like_sf"/>
</dbReference>
<dbReference type="InterPro" id="IPR013154">
    <property type="entry name" value="ADH-like_N"/>
</dbReference>
<dbReference type="EMBL" id="BAABHK010000033">
    <property type="protein sequence ID" value="GAA4640493.1"/>
    <property type="molecule type" value="Genomic_DNA"/>
</dbReference>
<evidence type="ECO:0000259" key="7">
    <source>
        <dbReference type="Pfam" id="PF01488"/>
    </source>
</evidence>
<feature type="domain" description="Quinate/shikimate 5-dehydrogenase/glutamyl-tRNA reductase" evidence="7">
    <location>
        <begin position="158"/>
        <end position="234"/>
    </location>
</feature>
<dbReference type="InterPro" id="IPR006151">
    <property type="entry name" value="Shikm_DH/Glu-tRNA_Rdtase"/>
</dbReference>
<keyword evidence="5" id="KW-0560">Oxidoreductase</keyword>
<dbReference type="RefSeq" id="WP_345444272.1">
    <property type="nucleotide sequence ID" value="NZ_BAABHK010000033.1"/>
</dbReference>
<organism evidence="9 10">
    <name type="scientific">Actinoallomurus vinaceus</name>
    <dbReference type="NCBI Taxonomy" id="1080074"/>
    <lineage>
        <taxon>Bacteria</taxon>
        <taxon>Bacillati</taxon>
        <taxon>Actinomycetota</taxon>
        <taxon>Actinomycetes</taxon>
        <taxon>Streptosporangiales</taxon>
        <taxon>Thermomonosporaceae</taxon>
        <taxon>Actinoallomurus</taxon>
    </lineage>
</organism>
<dbReference type="Gene3D" id="3.90.180.10">
    <property type="entry name" value="Medium-chain alcohol dehydrogenases, catalytic domain"/>
    <property type="match status" value="2"/>
</dbReference>
<proteinExistence type="inferred from homology"/>
<evidence type="ECO:0000313" key="10">
    <source>
        <dbReference type="Proteomes" id="UP001501442"/>
    </source>
</evidence>
<feature type="domain" description="Alcohol dehydrogenase-like N-terminal" evidence="8">
    <location>
        <begin position="39"/>
        <end position="96"/>
    </location>
</feature>
<evidence type="ECO:0000256" key="3">
    <source>
        <dbReference type="ARBA" id="ARBA00022723"/>
    </source>
</evidence>
<dbReference type="SUPFAM" id="SSF51735">
    <property type="entry name" value="NAD(P)-binding Rossmann-fold domains"/>
    <property type="match status" value="1"/>
</dbReference>
<dbReference type="Gene3D" id="3.40.50.720">
    <property type="entry name" value="NAD(P)-binding Rossmann-like Domain"/>
    <property type="match status" value="1"/>
</dbReference>
<comment type="cofactor">
    <cofactor evidence="1">
        <name>Zn(2+)</name>
        <dbReference type="ChEBI" id="CHEBI:29105"/>
    </cofactor>
</comment>
<reference evidence="10" key="1">
    <citation type="journal article" date="2019" name="Int. J. Syst. Evol. Microbiol.">
        <title>The Global Catalogue of Microorganisms (GCM) 10K type strain sequencing project: providing services to taxonomists for standard genome sequencing and annotation.</title>
        <authorList>
            <consortium name="The Broad Institute Genomics Platform"/>
            <consortium name="The Broad Institute Genome Sequencing Center for Infectious Disease"/>
            <person name="Wu L."/>
            <person name="Ma J."/>
        </authorList>
    </citation>
    <scope>NUCLEOTIDE SEQUENCE [LARGE SCALE GENOMIC DNA]</scope>
    <source>
        <strain evidence="10">JCM 17939</strain>
    </source>
</reference>
<dbReference type="PANTHER" id="PTHR43350:SF2">
    <property type="entry name" value="GROES-LIKE ZINC-BINDING ALCOHOL DEHYDROGENASE FAMILY PROTEIN"/>
    <property type="match status" value="1"/>
</dbReference>
<accession>A0ABP8UWT8</accession>